<dbReference type="EMBL" id="HBIW01000082">
    <property type="protein sequence ID" value="CAE0684630.1"/>
    <property type="molecule type" value="Transcribed_RNA"/>
</dbReference>
<evidence type="ECO:0000256" key="6">
    <source>
        <dbReference type="ARBA" id="ARBA00022692"/>
    </source>
</evidence>
<dbReference type="SUPFAM" id="SSF103473">
    <property type="entry name" value="MFS general substrate transporter"/>
    <property type="match status" value="1"/>
</dbReference>
<evidence type="ECO:0000313" key="15">
    <source>
        <dbReference type="Proteomes" id="UP000789595"/>
    </source>
</evidence>
<evidence type="ECO:0000256" key="12">
    <source>
        <dbReference type="SAM" id="Phobius"/>
    </source>
</evidence>
<dbReference type="GO" id="GO:0005886">
    <property type="term" value="C:plasma membrane"/>
    <property type="evidence" value="ECO:0007669"/>
    <property type="project" value="UniProtKB-SubCell"/>
</dbReference>
<dbReference type="InterPro" id="IPR036259">
    <property type="entry name" value="MFS_trans_sf"/>
</dbReference>
<feature type="transmembrane region" description="Helical" evidence="12">
    <location>
        <begin position="418"/>
        <end position="437"/>
    </location>
</feature>
<name>A0A7S3ZJB8_9STRA</name>
<evidence type="ECO:0000256" key="9">
    <source>
        <dbReference type="ARBA" id="ARBA00023136"/>
    </source>
</evidence>
<keyword evidence="6 12" id="KW-0812">Transmembrane</keyword>
<feature type="transmembrane region" description="Helical" evidence="12">
    <location>
        <begin position="387"/>
        <end position="406"/>
    </location>
</feature>
<evidence type="ECO:0000256" key="7">
    <source>
        <dbReference type="ARBA" id="ARBA00022989"/>
    </source>
</evidence>
<keyword evidence="9 12" id="KW-0472">Membrane</keyword>
<evidence type="ECO:0000256" key="8">
    <source>
        <dbReference type="ARBA" id="ARBA00023065"/>
    </source>
</evidence>
<reference evidence="13" key="1">
    <citation type="submission" date="2021-01" db="EMBL/GenBank/DDBJ databases">
        <authorList>
            <person name="Corre E."/>
            <person name="Pelletier E."/>
            <person name="Niang G."/>
            <person name="Scheremetjew M."/>
            <person name="Finn R."/>
            <person name="Kale V."/>
            <person name="Holt S."/>
            <person name="Cochrane G."/>
            <person name="Meng A."/>
            <person name="Brown T."/>
            <person name="Cohen L."/>
        </authorList>
    </citation>
    <scope>NUCLEOTIDE SEQUENCE</scope>
    <source>
        <strain evidence="13">CCMP1756</strain>
    </source>
</reference>
<feature type="transmembrane region" description="Helical" evidence="12">
    <location>
        <begin position="80"/>
        <end position="101"/>
    </location>
</feature>
<feature type="transmembrane region" description="Helical" evidence="12">
    <location>
        <begin position="315"/>
        <end position="336"/>
    </location>
</feature>
<dbReference type="PANTHER" id="PTHR23516">
    <property type="entry name" value="SAM (S-ADENOSYL METHIONINE) TRANSPORTER"/>
    <property type="match status" value="1"/>
</dbReference>
<evidence type="ECO:0000256" key="4">
    <source>
        <dbReference type="ARBA" id="ARBA00022448"/>
    </source>
</evidence>
<evidence type="ECO:0000256" key="5">
    <source>
        <dbReference type="ARBA" id="ARBA00022475"/>
    </source>
</evidence>
<dbReference type="PANTHER" id="PTHR23516:SF1">
    <property type="entry name" value="MOLYBDATE-ANION TRANSPORTER"/>
    <property type="match status" value="1"/>
</dbReference>
<feature type="transmembrane region" description="Helical" evidence="12">
    <location>
        <begin position="281"/>
        <end position="303"/>
    </location>
</feature>
<keyword evidence="15" id="KW-1185">Reference proteome</keyword>
<evidence type="ECO:0000313" key="14">
    <source>
        <dbReference type="EMBL" id="CAH0379662.1"/>
    </source>
</evidence>
<feature type="transmembrane region" description="Helical" evidence="12">
    <location>
        <begin position="200"/>
        <end position="223"/>
    </location>
</feature>
<dbReference type="OrthoDB" id="263957at2759"/>
<evidence type="ECO:0000256" key="2">
    <source>
        <dbReference type="ARBA" id="ARBA00004651"/>
    </source>
</evidence>
<evidence type="ECO:0000313" key="13">
    <source>
        <dbReference type="EMBL" id="CAE0684630.1"/>
    </source>
</evidence>
<keyword evidence="5" id="KW-1003">Cell membrane</keyword>
<dbReference type="CDD" id="cd17487">
    <property type="entry name" value="MFS_MFSD5_like"/>
    <property type="match status" value="1"/>
</dbReference>
<dbReference type="EMBL" id="CAKKNE010000006">
    <property type="protein sequence ID" value="CAH0379662.1"/>
    <property type="molecule type" value="Genomic_DNA"/>
</dbReference>
<feature type="transmembrane region" description="Helical" evidence="12">
    <location>
        <begin position="107"/>
        <end position="130"/>
    </location>
</feature>
<protein>
    <recommendedName>
        <fullName evidence="3">Molybdate-anion transporter</fullName>
    </recommendedName>
    <alternativeName>
        <fullName evidence="10">Major facilitator superfamily domain-containing protein 5</fullName>
    </alternativeName>
    <alternativeName>
        <fullName evidence="11">Molybdate transporter 2 homolog</fullName>
    </alternativeName>
</protein>
<reference evidence="14" key="2">
    <citation type="submission" date="2021-11" db="EMBL/GenBank/DDBJ databases">
        <authorList>
            <consortium name="Genoscope - CEA"/>
            <person name="William W."/>
        </authorList>
    </citation>
    <scope>NUCLEOTIDE SEQUENCE</scope>
</reference>
<evidence type="ECO:0000256" key="11">
    <source>
        <dbReference type="ARBA" id="ARBA00032555"/>
    </source>
</evidence>
<comment type="subcellular location">
    <subcellularLocation>
        <location evidence="2">Cell membrane</location>
        <topology evidence="2">Multi-pass membrane protein</topology>
    </subcellularLocation>
</comment>
<dbReference type="GO" id="GO:0015098">
    <property type="term" value="F:molybdate ion transmembrane transporter activity"/>
    <property type="evidence" value="ECO:0007669"/>
    <property type="project" value="InterPro"/>
</dbReference>
<evidence type="ECO:0000256" key="10">
    <source>
        <dbReference type="ARBA" id="ARBA00030646"/>
    </source>
</evidence>
<feature type="transmembrane region" description="Helical" evidence="12">
    <location>
        <begin position="443"/>
        <end position="465"/>
    </location>
</feature>
<keyword evidence="7 12" id="KW-1133">Transmembrane helix</keyword>
<feature type="transmembrane region" description="Helical" evidence="12">
    <location>
        <begin position="229"/>
        <end position="247"/>
    </location>
</feature>
<feature type="transmembrane region" description="Helical" evidence="12">
    <location>
        <begin position="26"/>
        <end position="44"/>
    </location>
</feature>
<evidence type="ECO:0000256" key="3">
    <source>
        <dbReference type="ARBA" id="ARBA00021242"/>
    </source>
</evidence>
<accession>A0A7S3ZJB8</accession>
<keyword evidence="8" id="KW-0406">Ion transport</keyword>
<feature type="transmembrane region" description="Helical" evidence="12">
    <location>
        <begin position="348"/>
        <end position="367"/>
    </location>
</feature>
<dbReference type="InterPro" id="IPR008509">
    <property type="entry name" value="MOT2/MFSD5"/>
</dbReference>
<evidence type="ECO:0000256" key="1">
    <source>
        <dbReference type="ARBA" id="ARBA00003019"/>
    </source>
</evidence>
<keyword evidence="4" id="KW-0813">Transport</keyword>
<dbReference type="Pfam" id="PF05631">
    <property type="entry name" value="MFS_5"/>
    <property type="match status" value="1"/>
</dbReference>
<gene>
    <name evidence="13" type="ORF">PCAL00307_LOCUS64</name>
    <name evidence="14" type="ORF">PECAL_6P12910</name>
</gene>
<dbReference type="Gene3D" id="1.20.1250.20">
    <property type="entry name" value="MFS general substrate transporter like domains"/>
    <property type="match status" value="1"/>
</dbReference>
<sequence>MGYFSNDAAPEEPQYKLLASLFPESWPAPLSNLFCGLLLLLTILEGMRRLKTATTPTTERVTRQTKGKVSEFNAFQREYLAVYLVIMLADWLQGTNMYTLYSGYGVSVSTLFLTGFSSSLVFGTFVGLLVDAYGRKRACVLFCLLEIAINAMEHVPSMPILLLGRVLGGISTSLLFSAFESWMVAEHRRRGFPEAWLAKTFGLSSAGNGAVAVVAGLLAQVAADVKGDIGPFQLAIALTVLALVLILRWPENYGKTSDGVLNSVSSSLSTATKAVKTDRRVALLAAVSALFEGATYTFVFMWVPRLIAIYPFEGGLPTGLIFASFMVCITIGGVIYSALGMDSSVESYSFLCLLAAFGAMALCALGAPPSVMPQILPALGDFGPTLAAFLVLEGCVGCFNACAGTMRSRYIPEDVQAAVMNLGRVPLNLLVVGGTYLSDAAPAQVAFAAVALAFLGGAALQAALVPVKRD</sequence>
<dbReference type="GO" id="GO:0006811">
    <property type="term" value="P:monoatomic ion transport"/>
    <property type="evidence" value="ECO:0007669"/>
    <property type="project" value="UniProtKB-KW"/>
</dbReference>
<proteinExistence type="predicted"/>
<comment type="function">
    <text evidence="1">Mediates high-affinity intracellular uptake of the rare oligo-element molybdenum.</text>
</comment>
<dbReference type="AlphaFoldDB" id="A0A7S3ZJB8"/>
<organism evidence="13">
    <name type="scientific">Pelagomonas calceolata</name>
    <dbReference type="NCBI Taxonomy" id="35677"/>
    <lineage>
        <taxon>Eukaryota</taxon>
        <taxon>Sar</taxon>
        <taxon>Stramenopiles</taxon>
        <taxon>Ochrophyta</taxon>
        <taxon>Pelagophyceae</taxon>
        <taxon>Pelagomonadales</taxon>
        <taxon>Pelagomonadaceae</taxon>
        <taxon>Pelagomonas</taxon>
    </lineage>
</organism>
<dbReference type="Proteomes" id="UP000789595">
    <property type="component" value="Unassembled WGS sequence"/>
</dbReference>